<dbReference type="STRING" id="118967.SAMN02745191_0492"/>
<dbReference type="EMBL" id="FUWY01000001">
    <property type="protein sequence ID" value="SJZ40657.1"/>
    <property type="molecule type" value="Genomic_DNA"/>
</dbReference>
<feature type="chain" id="PRO_5013114873" description="SipW-cognate class signal peptide" evidence="1">
    <location>
        <begin position="24"/>
        <end position="158"/>
    </location>
</feature>
<dbReference type="RefSeq" id="WP_078710928.1">
    <property type="nucleotide sequence ID" value="NZ_FUWY01000001.1"/>
</dbReference>
<evidence type="ECO:0008006" key="4">
    <source>
        <dbReference type="Google" id="ProtNLM"/>
    </source>
</evidence>
<accession>A0A1T4KE60</accession>
<feature type="signal peptide" evidence="1">
    <location>
        <begin position="1"/>
        <end position="23"/>
    </location>
</feature>
<proteinExistence type="predicted"/>
<organism evidence="2 3">
    <name type="scientific">Anaerorhabdus furcosa</name>
    <dbReference type="NCBI Taxonomy" id="118967"/>
    <lineage>
        <taxon>Bacteria</taxon>
        <taxon>Bacillati</taxon>
        <taxon>Bacillota</taxon>
        <taxon>Erysipelotrichia</taxon>
        <taxon>Erysipelotrichales</taxon>
        <taxon>Erysipelotrichaceae</taxon>
        <taxon>Anaerorhabdus</taxon>
    </lineage>
</organism>
<evidence type="ECO:0000313" key="3">
    <source>
        <dbReference type="Proteomes" id="UP000243297"/>
    </source>
</evidence>
<evidence type="ECO:0000256" key="1">
    <source>
        <dbReference type="SAM" id="SignalP"/>
    </source>
</evidence>
<keyword evidence="1" id="KW-0732">Signal</keyword>
<dbReference type="Proteomes" id="UP000243297">
    <property type="component" value="Unassembled WGS sequence"/>
</dbReference>
<name>A0A1T4KE60_9FIRM</name>
<evidence type="ECO:0000313" key="2">
    <source>
        <dbReference type="EMBL" id="SJZ40657.1"/>
    </source>
</evidence>
<protein>
    <recommendedName>
        <fullName evidence="4">SipW-cognate class signal peptide</fullName>
    </recommendedName>
</protein>
<keyword evidence="3" id="KW-1185">Reference proteome</keyword>
<sequence>MNKKIISLLATGAVVATAAGSFAAWDTLSDSTSANITFGTPIVISPTLAGGQAAQTAPGALPVASADLDINTTGTVPSGSKITFVTELKDGSTTIDPSLYDLVITDDNDSNSVVTSGDLEVTNANNYTVKVTPKDNSAATTAFQGKTIDLKITATLGK</sequence>
<dbReference type="AlphaFoldDB" id="A0A1T4KE60"/>
<reference evidence="3" key="1">
    <citation type="submission" date="2017-02" db="EMBL/GenBank/DDBJ databases">
        <authorList>
            <person name="Varghese N."/>
            <person name="Submissions S."/>
        </authorList>
    </citation>
    <scope>NUCLEOTIDE SEQUENCE [LARGE SCALE GENOMIC DNA]</scope>
    <source>
        <strain evidence="3">ATCC 25662</strain>
    </source>
</reference>
<gene>
    <name evidence="2" type="ORF">SAMN02745191_0492</name>
</gene>